<evidence type="ECO:0000313" key="2">
    <source>
        <dbReference type="Proteomes" id="UP000299102"/>
    </source>
</evidence>
<proteinExistence type="predicted"/>
<name>A0A4C1Y8M8_EUMVA</name>
<comment type="caution">
    <text evidence="1">The sequence shown here is derived from an EMBL/GenBank/DDBJ whole genome shotgun (WGS) entry which is preliminary data.</text>
</comment>
<protein>
    <submittedName>
        <fullName evidence="1">Uncharacterized protein</fullName>
    </submittedName>
</protein>
<keyword evidence="2" id="KW-1185">Reference proteome</keyword>
<dbReference type="EMBL" id="BGZK01001090">
    <property type="protein sequence ID" value="GBP70897.1"/>
    <property type="molecule type" value="Genomic_DNA"/>
</dbReference>
<gene>
    <name evidence="1" type="ORF">EVAR_48862_1</name>
</gene>
<dbReference type="Proteomes" id="UP000299102">
    <property type="component" value="Unassembled WGS sequence"/>
</dbReference>
<dbReference type="AlphaFoldDB" id="A0A4C1Y8M8"/>
<reference evidence="1 2" key="1">
    <citation type="journal article" date="2019" name="Commun. Biol.">
        <title>The bagworm genome reveals a unique fibroin gene that provides high tensile strength.</title>
        <authorList>
            <person name="Kono N."/>
            <person name="Nakamura H."/>
            <person name="Ohtoshi R."/>
            <person name="Tomita M."/>
            <person name="Numata K."/>
            <person name="Arakawa K."/>
        </authorList>
    </citation>
    <scope>NUCLEOTIDE SEQUENCE [LARGE SCALE GENOMIC DNA]</scope>
</reference>
<sequence>MQIRIPTPLHRGSAISTERSERVHAAGGADTADAIDSAARDRDEWKEFLTTMNRCNNKYLNDIPRAEASGGRGQRPTYGHRRSLGAARGTCTITERYLSRTQRDAITTRHKPTLAAAGHGLDWFRRARRGSAAPPPSRRRSGSLDRDRLFFFFYENIRE</sequence>
<evidence type="ECO:0000313" key="1">
    <source>
        <dbReference type="EMBL" id="GBP70897.1"/>
    </source>
</evidence>
<organism evidence="1 2">
    <name type="scientific">Eumeta variegata</name>
    <name type="common">Bagworm moth</name>
    <name type="synonym">Eumeta japonica</name>
    <dbReference type="NCBI Taxonomy" id="151549"/>
    <lineage>
        <taxon>Eukaryota</taxon>
        <taxon>Metazoa</taxon>
        <taxon>Ecdysozoa</taxon>
        <taxon>Arthropoda</taxon>
        <taxon>Hexapoda</taxon>
        <taxon>Insecta</taxon>
        <taxon>Pterygota</taxon>
        <taxon>Neoptera</taxon>
        <taxon>Endopterygota</taxon>
        <taxon>Lepidoptera</taxon>
        <taxon>Glossata</taxon>
        <taxon>Ditrysia</taxon>
        <taxon>Tineoidea</taxon>
        <taxon>Psychidae</taxon>
        <taxon>Oiketicinae</taxon>
        <taxon>Eumeta</taxon>
    </lineage>
</organism>
<accession>A0A4C1Y8M8</accession>